<keyword evidence="16" id="KW-1185">Reference proteome</keyword>
<dbReference type="Gene3D" id="1.10.630.10">
    <property type="entry name" value="Cytochrome P450"/>
    <property type="match status" value="1"/>
</dbReference>
<keyword evidence="8" id="KW-0492">Microsome</keyword>
<keyword evidence="7" id="KW-0256">Endoplasmic reticulum</keyword>
<dbReference type="InParanoid" id="B7QH65"/>
<reference evidence="14 16" key="1">
    <citation type="submission" date="2008-03" db="EMBL/GenBank/DDBJ databases">
        <title>Annotation of Ixodes scapularis.</title>
        <authorList>
            <consortium name="Ixodes scapularis Genome Project Consortium"/>
            <person name="Caler E."/>
            <person name="Hannick L.I."/>
            <person name="Bidwell S."/>
            <person name="Joardar V."/>
            <person name="Thiagarajan M."/>
            <person name="Amedeo P."/>
            <person name="Galinsky K.J."/>
            <person name="Schobel S."/>
            <person name="Inman J."/>
            <person name="Hostetler J."/>
            <person name="Miller J."/>
            <person name="Hammond M."/>
            <person name="Megy K."/>
            <person name="Lawson D."/>
            <person name="Kodira C."/>
            <person name="Sutton G."/>
            <person name="Meyer J."/>
            <person name="Hill C.A."/>
            <person name="Birren B."/>
            <person name="Nene V."/>
            <person name="Collins F."/>
            <person name="Alarcon-Chaidez F."/>
            <person name="Wikel S."/>
            <person name="Strausberg R."/>
        </authorList>
    </citation>
    <scope>NUCLEOTIDE SEQUENCE [LARGE SCALE GENOMIC DNA]</scope>
    <source>
        <strain evidence="16">Wikel</strain>
        <strain evidence="14">Wikel colony</strain>
    </source>
</reference>
<evidence type="ECO:0000256" key="7">
    <source>
        <dbReference type="ARBA" id="ARBA00022824"/>
    </source>
</evidence>
<name>B7QH65_IXOSC</name>
<evidence type="ECO:0000256" key="12">
    <source>
        <dbReference type="ARBA" id="ARBA00023136"/>
    </source>
</evidence>
<dbReference type="HOGENOM" id="CLU_2796827_0_0_1"/>
<evidence type="ECO:0000256" key="9">
    <source>
        <dbReference type="ARBA" id="ARBA00023002"/>
    </source>
</evidence>
<dbReference type="GO" id="GO:0020037">
    <property type="term" value="F:heme binding"/>
    <property type="evidence" value="ECO:0007669"/>
    <property type="project" value="InterPro"/>
</dbReference>
<dbReference type="Proteomes" id="UP000001555">
    <property type="component" value="Unassembled WGS sequence"/>
</dbReference>
<evidence type="ECO:0000313" key="16">
    <source>
        <dbReference type="Proteomes" id="UP000001555"/>
    </source>
</evidence>
<dbReference type="InterPro" id="IPR017972">
    <property type="entry name" value="Cyt_P450_CS"/>
</dbReference>
<dbReference type="EMBL" id="ABJB010949149">
    <property type="status" value="NOT_ANNOTATED_CDS"/>
    <property type="molecule type" value="Genomic_DNA"/>
</dbReference>
<dbReference type="VEuPathDB" id="VectorBase:ISCW023575"/>
<evidence type="ECO:0008006" key="17">
    <source>
        <dbReference type="Google" id="ProtNLM"/>
    </source>
</evidence>
<evidence type="ECO:0000256" key="4">
    <source>
        <dbReference type="ARBA" id="ARBA00010617"/>
    </source>
</evidence>
<comment type="subcellular location">
    <subcellularLocation>
        <location evidence="3">Endoplasmic reticulum membrane</location>
        <topology evidence="3">Peripheral membrane protein</topology>
    </subcellularLocation>
    <subcellularLocation>
        <location evidence="2">Microsome membrane</location>
        <topology evidence="2">Peripheral membrane protein</topology>
    </subcellularLocation>
</comment>
<dbReference type="Pfam" id="PF00067">
    <property type="entry name" value="p450"/>
    <property type="match status" value="1"/>
</dbReference>
<protein>
    <recommendedName>
        <fullName evidence="17">Cytochrome P450</fullName>
    </recommendedName>
</protein>
<evidence type="ECO:0000256" key="1">
    <source>
        <dbReference type="ARBA" id="ARBA00001971"/>
    </source>
</evidence>
<gene>
    <name evidence="14" type="ORF">IscW_ISCW023575</name>
</gene>
<organism>
    <name type="scientific">Ixodes scapularis</name>
    <name type="common">Black-legged tick</name>
    <name type="synonym">Deer tick</name>
    <dbReference type="NCBI Taxonomy" id="6945"/>
    <lineage>
        <taxon>Eukaryota</taxon>
        <taxon>Metazoa</taxon>
        <taxon>Ecdysozoa</taxon>
        <taxon>Arthropoda</taxon>
        <taxon>Chelicerata</taxon>
        <taxon>Arachnida</taxon>
        <taxon>Acari</taxon>
        <taxon>Parasitiformes</taxon>
        <taxon>Ixodida</taxon>
        <taxon>Ixodoidea</taxon>
        <taxon>Ixodidae</taxon>
        <taxon>Ixodinae</taxon>
        <taxon>Ixodes</taxon>
    </lineage>
</organism>
<sequence length="68" mass="7662">MAYQPFGDGPRNCIGKRLALLEIIYTGARMVQKFKLTLGESQKGTMKMEFHGMVSSPGLGPWIKFERL</sequence>
<comment type="similarity">
    <text evidence="4 13">Belongs to the cytochrome P450 family.</text>
</comment>
<dbReference type="EMBL" id="DS937434">
    <property type="protein sequence ID" value="EEC18187.1"/>
    <property type="molecule type" value="Genomic_DNA"/>
</dbReference>
<dbReference type="PROSITE" id="PS00086">
    <property type="entry name" value="CYTOCHROME_P450"/>
    <property type="match status" value="1"/>
</dbReference>
<evidence type="ECO:0000313" key="14">
    <source>
        <dbReference type="EMBL" id="EEC18187.1"/>
    </source>
</evidence>
<evidence type="ECO:0000256" key="5">
    <source>
        <dbReference type="ARBA" id="ARBA00022617"/>
    </source>
</evidence>
<evidence type="ECO:0000256" key="13">
    <source>
        <dbReference type="RuleBase" id="RU000461"/>
    </source>
</evidence>
<dbReference type="PaxDb" id="6945-B7QH65"/>
<dbReference type="GO" id="GO:0005789">
    <property type="term" value="C:endoplasmic reticulum membrane"/>
    <property type="evidence" value="ECO:0007669"/>
    <property type="project" value="UniProtKB-SubCell"/>
</dbReference>
<evidence type="ECO:0000256" key="11">
    <source>
        <dbReference type="ARBA" id="ARBA00023033"/>
    </source>
</evidence>
<evidence type="ECO:0000256" key="8">
    <source>
        <dbReference type="ARBA" id="ARBA00022848"/>
    </source>
</evidence>
<keyword evidence="6 13" id="KW-0479">Metal-binding</keyword>
<proteinExistence type="inferred from homology"/>
<dbReference type="EnsemblMetazoa" id="ISCW023575-RA">
    <property type="protein sequence ID" value="ISCW023575-PA"/>
    <property type="gene ID" value="ISCW023575"/>
</dbReference>
<keyword evidence="11 13" id="KW-0503">Monooxygenase</keyword>
<keyword evidence="10 13" id="KW-0408">Iron</keyword>
<keyword evidence="12" id="KW-0472">Membrane</keyword>
<keyword evidence="9 13" id="KW-0560">Oxidoreductase</keyword>
<dbReference type="PANTHER" id="PTHR24292">
    <property type="entry name" value="CYTOCHROME P450"/>
    <property type="match status" value="1"/>
</dbReference>
<keyword evidence="5 13" id="KW-0349">Heme</keyword>
<dbReference type="GO" id="GO:0004497">
    <property type="term" value="F:monooxygenase activity"/>
    <property type="evidence" value="ECO:0007669"/>
    <property type="project" value="UniProtKB-KW"/>
</dbReference>
<dbReference type="EMBL" id="ABJB010439099">
    <property type="status" value="NOT_ANNOTATED_CDS"/>
    <property type="molecule type" value="Genomic_DNA"/>
</dbReference>
<dbReference type="InterPro" id="IPR050476">
    <property type="entry name" value="Insect_CytP450_Detox"/>
</dbReference>
<evidence type="ECO:0000256" key="6">
    <source>
        <dbReference type="ARBA" id="ARBA00022723"/>
    </source>
</evidence>
<evidence type="ECO:0000313" key="15">
    <source>
        <dbReference type="EnsemblMetazoa" id="ISCW023575-PA"/>
    </source>
</evidence>
<dbReference type="InterPro" id="IPR036396">
    <property type="entry name" value="Cyt_P450_sf"/>
</dbReference>
<evidence type="ECO:0000256" key="3">
    <source>
        <dbReference type="ARBA" id="ARBA00004406"/>
    </source>
</evidence>
<dbReference type="VEuPathDB" id="VectorBase:ISCI023575"/>
<reference evidence="15" key="2">
    <citation type="submission" date="2020-05" db="UniProtKB">
        <authorList>
            <consortium name="EnsemblMetazoa"/>
        </authorList>
    </citation>
    <scope>IDENTIFICATION</scope>
    <source>
        <strain evidence="15">wikel</strain>
    </source>
</reference>
<evidence type="ECO:0000256" key="2">
    <source>
        <dbReference type="ARBA" id="ARBA00004174"/>
    </source>
</evidence>
<dbReference type="SUPFAM" id="SSF48264">
    <property type="entry name" value="Cytochrome P450"/>
    <property type="match status" value="1"/>
</dbReference>
<accession>B7QH65</accession>
<comment type="cofactor">
    <cofactor evidence="1">
        <name>heme</name>
        <dbReference type="ChEBI" id="CHEBI:30413"/>
    </cofactor>
</comment>
<dbReference type="GO" id="GO:0005506">
    <property type="term" value="F:iron ion binding"/>
    <property type="evidence" value="ECO:0007669"/>
    <property type="project" value="InterPro"/>
</dbReference>
<dbReference type="AlphaFoldDB" id="B7QH65"/>
<dbReference type="InterPro" id="IPR001128">
    <property type="entry name" value="Cyt_P450"/>
</dbReference>
<evidence type="ECO:0000256" key="10">
    <source>
        <dbReference type="ARBA" id="ARBA00023004"/>
    </source>
</evidence>
<dbReference type="PANTHER" id="PTHR24292:SF102">
    <property type="entry name" value="CYTOCHROME P450 FAMILY-RELATED"/>
    <property type="match status" value="1"/>
</dbReference>
<dbReference type="GO" id="GO:0016705">
    <property type="term" value="F:oxidoreductase activity, acting on paired donors, with incorporation or reduction of molecular oxygen"/>
    <property type="evidence" value="ECO:0007669"/>
    <property type="project" value="InterPro"/>
</dbReference>